<reference evidence="1 2" key="1">
    <citation type="journal article" date="2021" name="Commun. Biol.">
        <title>The genome of Shorea leprosula (Dipterocarpaceae) highlights the ecological relevance of drought in aseasonal tropical rainforests.</title>
        <authorList>
            <person name="Ng K.K.S."/>
            <person name="Kobayashi M.J."/>
            <person name="Fawcett J.A."/>
            <person name="Hatakeyama M."/>
            <person name="Paape T."/>
            <person name="Ng C.H."/>
            <person name="Ang C.C."/>
            <person name="Tnah L.H."/>
            <person name="Lee C.T."/>
            <person name="Nishiyama T."/>
            <person name="Sese J."/>
            <person name="O'Brien M.J."/>
            <person name="Copetti D."/>
            <person name="Mohd Noor M.I."/>
            <person name="Ong R.C."/>
            <person name="Putra M."/>
            <person name="Sireger I.Z."/>
            <person name="Indrioko S."/>
            <person name="Kosugi Y."/>
            <person name="Izuno A."/>
            <person name="Isagi Y."/>
            <person name="Lee S.L."/>
            <person name="Shimizu K.K."/>
        </authorList>
    </citation>
    <scope>NUCLEOTIDE SEQUENCE [LARGE SCALE GENOMIC DNA]</scope>
    <source>
        <strain evidence="1">214</strain>
    </source>
</reference>
<evidence type="ECO:0000313" key="2">
    <source>
        <dbReference type="Proteomes" id="UP001054252"/>
    </source>
</evidence>
<keyword evidence="2" id="KW-1185">Reference proteome</keyword>
<proteinExistence type="predicted"/>
<evidence type="ECO:0000313" key="1">
    <source>
        <dbReference type="EMBL" id="GKV32430.1"/>
    </source>
</evidence>
<protein>
    <submittedName>
        <fullName evidence="1">Uncharacterized protein</fullName>
    </submittedName>
</protein>
<dbReference type="Proteomes" id="UP001054252">
    <property type="component" value="Unassembled WGS sequence"/>
</dbReference>
<dbReference type="AlphaFoldDB" id="A0AAV5L5V7"/>
<accession>A0AAV5L5V7</accession>
<gene>
    <name evidence="1" type="ORF">SLEP1_g41040</name>
</gene>
<name>A0AAV5L5V7_9ROSI</name>
<dbReference type="EMBL" id="BPVZ01000095">
    <property type="protein sequence ID" value="GKV32430.1"/>
    <property type="molecule type" value="Genomic_DNA"/>
</dbReference>
<organism evidence="1 2">
    <name type="scientific">Rubroshorea leprosula</name>
    <dbReference type="NCBI Taxonomy" id="152421"/>
    <lineage>
        <taxon>Eukaryota</taxon>
        <taxon>Viridiplantae</taxon>
        <taxon>Streptophyta</taxon>
        <taxon>Embryophyta</taxon>
        <taxon>Tracheophyta</taxon>
        <taxon>Spermatophyta</taxon>
        <taxon>Magnoliopsida</taxon>
        <taxon>eudicotyledons</taxon>
        <taxon>Gunneridae</taxon>
        <taxon>Pentapetalae</taxon>
        <taxon>rosids</taxon>
        <taxon>malvids</taxon>
        <taxon>Malvales</taxon>
        <taxon>Dipterocarpaceae</taxon>
        <taxon>Rubroshorea</taxon>
    </lineage>
</organism>
<comment type="caution">
    <text evidence="1">The sequence shown here is derived from an EMBL/GenBank/DDBJ whole genome shotgun (WGS) entry which is preliminary data.</text>
</comment>
<sequence length="48" mass="5666">MQFMKGAFLFLRVEIKAWELAVKNVWAMYDVKIIIGLTLIRKVLLEIL</sequence>